<evidence type="ECO:0008006" key="3">
    <source>
        <dbReference type="Google" id="ProtNLM"/>
    </source>
</evidence>
<gene>
    <name evidence="1" type="ORF">IO99_06250</name>
</gene>
<evidence type="ECO:0000313" key="2">
    <source>
        <dbReference type="Proteomes" id="UP000028542"/>
    </source>
</evidence>
<comment type="caution">
    <text evidence="1">The sequence shown here is derived from an EMBL/GenBank/DDBJ whole genome shotgun (WGS) entry which is preliminary data.</text>
</comment>
<protein>
    <recommendedName>
        <fullName evidence="3">Glucose/Sorbosone dehydrogenase domain-containing protein</fullName>
    </recommendedName>
</protein>
<evidence type="ECO:0000313" key="1">
    <source>
        <dbReference type="EMBL" id="KEZ87188.1"/>
    </source>
</evidence>
<dbReference type="EMBL" id="JPMD01000014">
    <property type="protein sequence ID" value="KEZ87188.1"/>
    <property type="molecule type" value="Genomic_DNA"/>
</dbReference>
<sequence length="394" mass="44248">MKKIIGWILLIILAISSLLIVKDKNNIYNIGVKDSEVEMKIRYKGLKNAIDFTSNDRGLYVAFENKIIAIPSTGKPYTLIEDKNYNITTLECNGDKLYFLTNNEILSLDINNGKLEQCLSNLPNKGDYSKVLIRGYKDYLFISIGAATNSAVVGSDNQWIDKNSTGYDISPFNIVLNKNEKGAFVPQGTSNEDNEIIKGESIGNSSLLIYNINTKAIETYAWGIRNIEGLDITLDGRIFATVGGYENRGLRPVENDSDYIYELKKGYWYGFPDFSGGDPLDSPRFQGESNVKNPPLLKKHPMSPPAPAYQHNDLNSLKWIAIYDTGKINGQNTLQLYFYDCNKNNIMCSSVNGVPNKLITLKDNCTVSNMKIFKDELYILDGNHGFIFTLAIRK</sequence>
<reference evidence="1 2" key="1">
    <citation type="submission" date="2014-07" db="EMBL/GenBank/DDBJ databases">
        <title>Draft genome of Clostridium sulfidigenes 113A isolated from sediments associated with methane hydrate from Krishna Godavari basin.</title>
        <authorList>
            <person name="Honkalas V.S."/>
            <person name="Dabir A.P."/>
            <person name="Arora P."/>
            <person name="Dhakephalkar P.K."/>
        </authorList>
    </citation>
    <scope>NUCLEOTIDE SEQUENCE [LARGE SCALE GENOMIC DNA]</scope>
    <source>
        <strain evidence="1 2">113A</strain>
    </source>
</reference>
<name>A0A084JE04_9CLOT</name>
<dbReference type="Proteomes" id="UP000028542">
    <property type="component" value="Unassembled WGS sequence"/>
</dbReference>
<dbReference type="SUPFAM" id="SSF50952">
    <property type="entry name" value="Soluble quinoprotein glucose dehydrogenase"/>
    <property type="match status" value="1"/>
</dbReference>
<dbReference type="RefSeq" id="WP_035131379.1">
    <property type="nucleotide sequence ID" value="NZ_JPMD01000014.1"/>
</dbReference>
<dbReference type="STRING" id="318464.IO99_06250"/>
<keyword evidence="2" id="KW-1185">Reference proteome</keyword>
<dbReference type="eggNOG" id="COG2133">
    <property type="taxonomic scope" value="Bacteria"/>
</dbReference>
<dbReference type="InterPro" id="IPR011042">
    <property type="entry name" value="6-blade_b-propeller_TolB-like"/>
</dbReference>
<dbReference type="Gene3D" id="2.120.10.30">
    <property type="entry name" value="TolB, C-terminal domain"/>
    <property type="match status" value="1"/>
</dbReference>
<dbReference type="AlphaFoldDB" id="A0A084JE04"/>
<accession>A0A084JE04</accession>
<organism evidence="1 2">
    <name type="scientific">Clostridium sulfidigenes</name>
    <dbReference type="NCBI Taxonomy" id="318464"/>
    <lineage>
        <taxon>Bacteria</taxon>
        <taxon>Bacillati</taxon>
        <taxon>Bacillota</taxon>
        <taxon>Clostridia</taxon>
        <taxon>Eubacteriales</taxon>
        <taxon>Clostridiaceae</taxon>
        <taxon>Clostridium</taxon>
    </lineage>
</organism>
<proteinExistence type="predicted"/>
<dbReference type="InterPro" id="IPR011041">
    <property type="entry name" value="Quinoprot_gluc/sorb_DH_b-prop"/>
</dbReference>